<evidence type="ECO:0000256" key="7">
    <source>
        <dbReference type="ARBA" id="ARBA00022692"/>
    </source>
</evidence>
<evidence type="ECO:0000313" key="22">
    <source>
        <dbReference type="Proteomes" id="UP000646548"/>
    </source>
</evidence>
<evidence type="ECO:0000256" key="9">
    <source>
        <dbReference type="ARBA" id="ARBA00022989"/>
    </source>
</evidence>
<protein>
    <recommendedName>
        <fullName evidence="17">Sodium-dependent phosphate transporter 2</fullName>
    </recommendedName>
    <alternativeName>
        <fullName evidence="18">Solute carrier family 20 member 2</fullName>
    </alternativeName>
</protein>
<sequence length="204" mass="22114">MKLATELEGVTEEGTPAPEPLDDLEDHEEKDKSEVFLLFHFLQILTACFGSFAHGGNDVSNAIGPLVALWMIYEQGGVMQDAATPIWLLFYGGVGICAGLWVWGRRVIQTMGKDLTPITPSSGFTIELASALTVVLASNIGIPVSTTHCKVGSVVAVGWIRSKKAVDWHLFRNIFLAWFVTVPVAGLFSAAIMALFVYGILPYV</sequence>
<keyword evidence="11" id="KW-0406">Ion transport</keyword>
<evidence type="ECO:0000256" key="16">
    <source>
        <dbReference type="ARBA" id="ARBA00035083"/>
    </source>
</evidence>
<comment type="subunit">
    <text evidence="3">Homodimer.</text>
</comment>
<reference evidence="21" key="1">
    <citation type="journal article" name="BMC Genomics">
        <title>Long-read sequencing and de novo genome assembly of marine medaka (Oryzias melastigma).</title>
        <authorList>
            <person name="Liang P."/>
            <person name="Saqib H.S.A."/>
            <person name="Ni X."/>
            <person name="Shen Y."/>
        </authorList>
    </citation>
    <scope>NUCLEOTIDE SEQUENCE</scope>
    <source>
        <strain evidence="21">Bigg-433</strain>
    </source>
</reference>
<keyword evidence="14" id="KW-0325">Glycoprotein</keyword>
<keyword evidence="7 20" id="KW-0812">Transmembrane</keyword>
<evidence type="ECO:0000313" key="21">
    <source>
        <dbReference type="EMBL" id="KAF6739276.1"/>
    </source>
</evidence>
<comment type="similarity">
    <text evidence="2">Belongs to the inorganic phosphate transporter (PiT) (TC 2.A.20) family.</text>
</comment>
<name>A0A834FRV1_ORYME</name>
<feature type="region of interest" description="Disordered" evidence="19">
    <location>
        <begin position="1"/>
        <end position="26"/>
    </location>
</feature>
<evidence type="ECO:0000256" key="1">
    <source>
        <dbReference type="ARBA" id="ARBA00004424"/>
    </source>
</evidence>
<comment type="caution">
    <text evidence="21">The sequence shown here is derived from an EMBL/GenBank/DDBJ whole genome shotgun (WGS) entry which is preliminary data.</text>
</comment>
<dbReference type="Proteomes" id="UP000646548">
    <property type="component" value="Unassembled WGS sequence"/>
</dbReference>
<dbReference type="AlphaFoldDB" id="A0A834FRV1"/>
<evidence type="ECO:0000256" key="17">
    <source>
        <dbReference type="ARBA" id="ARBA00039342"/>
    </source>
</evidence>
<evidence type="ECO:0000256" key="12">
    <source>
        <dbReference type="ARBA" id="ARBA00023136"/>
    </source>
</evidence>
<dbReference type="GO" id="GO:0016324">
    <property type="term" value="C:apical plasma membrane"/>
    <property type="evidence" value="ECO:0007669"/>
    <property type="project" value="UniProtKB-SubCell"/>
</dbReference>
<evidence type="ECO:0000256" key="18">
    <source>
        <dbReference type="ARBA" id="ARBA00041753"/>
    </source>
</evidence>
<evidence type="ECO:0000256" key="13">
    <source>
        <dbReference type="ARBA" id="ARBA00023170"/>
    </source>
</evidence>
<evidence type="ECO:0000256" key="2">
    <source>
        <dbReference type="ARBA" id="ARBA00009916"/>
    </source>
</evidence>
<evidence type="ECO:0000256" key="5">
    <source>
        <dbReference type="ARBA" id="ARBA00022475"/>
    </source>
</evidence>
<evidence type="ECO:0000256" key="20">
    <source>
        <dbReference type="SAM" id="Phobius"/>
    </source>
</evidence>
<dbReference type="GO" id="GO:0015293">
    <property type="term" value="F:symporter activity"/>
    <property type="evidence" value="ECO:0007669"/>
    <property type="project" value="UniProtKB-KW"/>
</dbReference>
<keyword evidence="8" id="KW-0769">Symport</keyword>
<comment type="subcellular location">
    <subcellularLocation>
        <location evidence="1">Apical cell membrane</location>
        <topology evidence="1">Multi-pass membrane protein</topology>
    </subcellularLocation>
</comment>
<evidence type="ECO:0000256" key="4">
    <source>
        <dbReference type="ARBA" id="ARBA00022448"/>
    </source>
</evidence>
<dbReference type="GO" id="GO:0035435">
    <property type="term" value="P:phosphate ion transmembrane transport"/>
    <property type="evidence" value="ECO:0007669"/>
    <property type="project" value="TreeGrafter"/>
</dbReference>
<evidence type="ECO:0000256" key="6">
    <source>
        <dbReference type="ARBA" id="ARBA00022592"/>
    </source>
</evidence>
<keyword evidence="13" id="KW-0675">Receptor</keyword>
<proteinExistence type="inferred from homology"/>
<evidence type="ECO:0000256" key="19">
    <source>
        <dbReference type="SAM" id="MobiDB-lite"/>
    </source>
</evidence>
<dbReference type="GO" id="GO:0005315">
    <property type="term" value="F:phosphate transmembrane transporter activity"/>
    <property type="evidence" value="ECO:0007669"/>
    <property type="project" value="InterPro"/>
</dbReference>
<keyword evidence="10" id="KW-0915">Sodium</keyword>
<evidence type="ECO:0000256" key="10">
    <source>
        <dbReference type="ARBA" id="ARBA00023053"/>
    </source>
</evidence>
<keyword evidence="9 20" id="KW-1133">Transmembrane helix</keyword>
<dbReference type="EMBL" id="WKFB01000009">
    <property type="protein sequence ID" value="KAF6739276.1"/>
    <property type="molecule type" value="Genomic_DNA"/>
</dbReference>
<dbReference type="Pfam" id="PF01384">
    <property type="entry name" value="PHO4"/>
    <property type="match status" value="1"/>
</dbReference>
<accession>A0A834FRV1</accession>
<dbReference type="InterPro" id="IPR001204">
    <property type="entry name" value="Phos_transporter"/>
</dbReference>
<dbReference type="GO" id="GO:0006814">
    <property type="term" value="P:sodium ion transport"/>
    <property type="evidence" value="ECO:0007669"/>
    <property type="project" value="UniProtKB-KW"/>
</dbReference>
<organism evidence="21 22">
    <name type="scientific">Oryzias melastigma</name>
    <name type="common">Marine medaka</name>
    <dbReference type="NCBI Taxonomy" id="30732"/>
    <lineage>
        <taxon>Eukaryota</taxon>
        <taxon>Metazoa</taxon>
        <taxon>Chordata</taxon>
        <taxon>Craniata</taxon>
        <taxon>Vertebrata</taxon>
        <taxon>Euteleostomi</taxon>
        <taxon>Actinopterygii</taxon>
        <taxon>Neopterygii</taxon>
        <taxon>Teleostei</taxon>
        <taxon>Neoteleostei</taxon>
        <taxon>Acanthomorphata</taxon>
        <taxon>Ovalentaria</taxon>
        <taxon>Atherinomorphae</taxon>
        <taxon>Beloniformes</taxon>
        <taxon>Adrianichthyidae</taxon>
        <taxon>Oryziinae</taxon>
        <taxon>Oryzias</taxon>
    </lineage>
</organism>
<keyword evidence="6" id="KW-0592">Phosphate transport</keyword>
<evidence type="ECO:0000256" key="8">
    <source>
        <dbReference type="ARBA" id="ARBA00022847"/>
    </source>
</evidence>
<keyword evidence="5" id="KW-1003">Cell membrane</keyword>
<dbReference type="PANTHER" id="PTHR11101:SF83">
    <property type="entry name" value="SODIUM-DEPENDENT PHOSPHATE TRANSPORTER 2"/>
    <property type="match status" value="1"/>
</dbReference>
<evidence type="ECO:0000256" key="15">
    <source>
        <dbReference type="ARBA" id="ARBA00023201"/>
    </source>
</evidence>
<keyword evidence="12 20" id="KW-0472">Membrane</keyword>
<keyword evidence="15" id="KW-0739">Sodium transport</keyword>
<evidence type="ECO:0000256" key="14">
    <source>
        <dbReference type="ARBA" id="ARBA00023180"/>
    </source>
</evidence>
<keyword evidence="4" id="KW-0813">Transport</keyword>
<evidence type="ECO:0000256" key="11">
    <source>
        <dbReference type="ARBA" id="ARBA00023065"/>
    </source>
</evidence>
<feature type="transmembrane region" description="Helical" evidence="20">
    <location>
        <begin position="86"/>
        <end position="103"/>
    </location>
</feature>
<gene>
    <name evidence="21" type="ORF">FQA47_001643</name>
</gene>
<feature type="transmembrane region" description="Helical" evidence="20">
    <location>
        <begin position="35"/>
        <end position="53"/>
    </location>
</feature>
<comment type="catalytic activity">
    <reaction evidence="16">
        <text>2 Na(+)(out) + phosphate(out) = 2 Na(+)(in) + phosphate(in)</text>
        <dbReference type="Rhea" id="RHEA:71259"/>
        <dbReference type="ChEBI" id="CHEBI:29101"/>
        <dbReference type="ChEBI" id="CHEBI:43474"/>
    </reaction>
</comment>
<dbReference type="PANTHER" id="PTHR11101">
    <property type="entry name" value="PHOSPHATE TRANSPORTER"/>
    <property type="match status" value="1"/>
</dbReference>
<evidence type="ECO:0000256" key="3">
    <source>
        <dbReference type="ARBA" id="ARBA00011738"/>
    </source>
</evidence>
<feature type="transmembrane region" description="Helical" evidence="20">
    <location>
        <begin position="174"/>
        <end position="201"/>
    </location>
</feature>